<dbReference type="EMBL" id="BSXG01000002">
    <property type="protein sequence ID" value="GME22285.1"/>
    <property type="molecule type" value="Genomic_DNA"/>
</dbReference>
<comment type="caution">
    <text evidence="1">The sequence shown here is derived from an EMBL/GenBank/DDBJ whole genome shotgun (WGS) entry which is preliminary data.</text>
</comment>
<gene>
    <name evidence="1" type="primary">g10152</name>
    <name evidence="1" type="ORF">NpPPO83_00010152</name>
</gene>
<name>A0ACB5RP67_9PEZI</name>
<organism evidence="1 2">
    <name type="scientific">Neofusicoccum parvum</name>
    <dbReference type="NCBI Taxonomy" id="310453"/>
    <lineage>
        <taxon>Eukaryota</taxon>
        <taxon>Fungi</taxon>
        <taxon>Dikarya</taxon>
        <taxon>Ascomycota</taxon>
        <taxon>Pezizomycotina</taxon>
        <taxon>Dothideomycetes</taxon>
        <taxon>Dothideomycetes incertae sedis</taxon>
        <taxon>Botryosphaeriales</taxon>
        <taxon>Botryosphaeriaceae</taxon>
        <taxon>Neofusicoccum</taxon>
    </lineage>
</organism>
<sequence length="195" mass="20626">MRRLSEVVATIAAAAALALTTVSAQEAGALAQLNHGPAGLERIPLRPKARHVVEVLKRQEATPTPAPAKDANVSVAAAEAGQPTFTLTLNATATETQMMTMMVTMTATETKTEVQIETVTETVKEAAQNLTQATVTVAATFEKTVTVAATFDRTVTYQQLSLLRPRLLVRSRCSRGGVHNSSVDDNGPRSTSAGR</sequence>
<evidence type="ECO:0000313" key="2">
    <source>
        <dbReference type="Proteomes" id="UP001165186"/>
    </source>
</evidence>
<dbReference type="Proteomes" id="UP001165186">
    <property type="component" value="Unassembled WGS sequence"/>
</dbReference>
<evidence type="ECO:0000313" key="1">
    <source>
        <dbReference type="EMBL" id="GME22285.1"/>
    </source>
</evidence>
<proteinExistence type="predicted"/>
<accession>A0ACB5RP67</accession>
<keyword evidence="2" id="KW-1185">Reference proteome</keyword>
<protein>
    <submittedName>
        <fullName evidence="1">Uncharacterized protein</fullName>
    </submittedName>
</protein>
<reference evidence="1" key="1">
    <citation type="submission" date="2024-09" db="EMBL/GenBank/DDBJ databases">
        <title>Draft Genome Sequences of Neofusicoccum parvum.</title>
        <authorList>
            <person name="Ashida A."/>
            <person name="Camagna M."/>
            <person name="Tanaka A."/>
            <person name="Takemoto D."/>
        </authorList>
    </citation>
    <scope>NUCLEOTIDE SEQUENCE</scope>
    <source>
        <strain evidence="1">PPO83</strain>
    </source>
</reference>